<dbReference type="Proteomes" id="UP000886876">
    <property type="component" value="Unassembled WGS sequence"/>
</dbReference>
<dbReference type="InterPro" id="IPR025877">
    <property type="entry name" value="MobA-like_NTP_Trfase"/>
</dbReference>
<dbReference type="PANTHER" id="PTHR43777:SF1">
    <property type="entry name" value="MOLYBDENUM COFACTOR CYTIDYLYLTRANSFERASE"/>
    <property type="match status" value="1"/>
</dbReference>
<comment type="caution">
    <text evidence="2">The sequence shown here is derived from an EMBL/GenBank/DDBJ whole genome shotgun (WGS) entry which is preliminary data.</text>
</comment>
<dbReference type="CDD" id="cd04182">
    <property type="entry name" value="GT_2_like_f"/>
    <property type="match status" value="1"/>
</dbReference>
<proteinExistence type="predicted"/>
<feature type="domain" description="MobA-like NTP transferase" evidence="1">
    <location>
        <begin position="8"/>
        <end position="166"/>
    </location>
</feature>
<protein>
    <submittedName>
        <fullName evidence="2">Nucleotidyltransferase family protein</fullName>
    </submittedName>
</protein>
<gene>
    <name evidence="2" type="ORF">IAD42_09705</name>
</gene>
<sequence>MDAPHISCIIMAAGASARFGSDKLAVQLGGRSLLRRACEAVPCERFGRVCLVTARPEGIALAREFGFRHVPNGRPEMGASLTVRLGLEAAGPCDAAMFMTSDQPLLRRGSVEALLEAWLHEPERIAALSHGGVRGNPVVFPRKYFPELLALEGDRGGSAVIRRHPEELLLVDVPAPELADVDRPADLEFLNTYRE</sequence>
<name>A0A9D1G7U1_9FIRM</name>
<dbReference type="GO" id="GO:0016779">
    <property type="term" value="F:nucleotidyltransferase activity"/>
    <property type="evidence" value="ECO:0007669"/>
    <property type="project" value="UniProtKB-ARBA"/>
</dbReference>
<dbReference type="Pfam" id="PF12804">
    <property type="entry name" value="NTP_transf_3"/>
    <property type="match status" value="1"/>
</dbReference>
<organism evidence="2 3">
    <name type="scientific">Candidatus Scatomorpha pullistercoris</name>
    <dbReference type="NCBI Taxonomy" id="2840929"/>
    <lineage>
        <taxon>Bacteria</taxon>
        <taxon>Bacillati</taxon>
        <taxon>Bacillota</taxon>
        <taxon>Clostridia</taxon>
        <taxon>Eubacteriales</taxon>
        <taxon>Candidatus Scatomorpha</taxon>
    </lineage>
</organism>
<evidence type="ECO:0000259" key="1">
    <source>
        <dbReference type="Pfam" id="PF12804"/>
    </source>
</evidence>
<evidence type="ECO:0000313" key="2">
    <source>
        <dbReference type="EMBL" id="HIS98239.1"/>
    </source>
</evidence>
<dbReference type="SUPFAM" id="SSF53448">
    <property type="entry name" value="Nucleotide-diphospho-sugar transferases"/>
    <property type="match status" value="1"/>
</dbReference>
<dbReference type="EMBL" id="DVJS01000244">
    <property type="protein sequence ID" value="HIS98239.1"/>
    <property type="molecule type" value="Genomic_DNA"/>
</dbReference>
<accession>A0A9D1G7U1</accession>
<dbReference type="Gene3D" id="3.90.550.10">
    <property type="entry name" value="Spore Coat Polysaccharide Biosynthesis Protein SpsA, Chain A"/>
    <property type="match status" value="1"/>
</dbReference>
<reference evidence="2" key="1">
    <citation type="submission" date="2020-10" db="EMBL/GenBank/DDBJ databases">
        <authorList>
            <person name="Gilroy R."/>
        </authorList>
    </citation>
    <scope>NUCLEOTIDE SEQUENCE</scope>
    <source>
        <strain evidence="2">ChiHecec3B27-6122</strain>
    </source>
</reference>
<dbReference type="AlphaFoldDB" id="A0A9D1G7U1"/>
<evidence type="ECO:0000313" key="3">
    <source>
        <dbReference type="Proteomes" id="UP000886876"/>
    </source>
</evidence>
<reference evidence="2" key="2">
    <citation type="journal article" date="2021" name="PeerJ">
        <title>Extensive microbial diversity within the chicken gut microbiome revealed by metagenomics and culture.</title>
        <authorList>
            <person name="Gilroy R."/>
            <person name="Ravi A."/>
            <person name="Getino M."/>
            <person name="Pursley I."/>
            <person name="Horton D.L."/>
            <person name="Alikhan N.F."/>
            <person name="Baker D."/>
            <person name="Gharbi K."/>
            <person name="Hall N."/>
            <person name="Watson M."/>
            <person name="Adriaenssens E.M."/>
            <person name="Foster-Nyarko E."/>
            <person name="Jarju S."/>
            <person name="Secka A."/>
            <person name="Antonio M."/>
            <person name="Oren A."/>
            <person name="Chaudhuri R.R."/>
            <person name="La Ragione R."/>
            <person name="Hildebrand F."/>
            <person name="Pallen M.J."/>
        </authorList>
    </citation>
    <scope>NUCLEOTIDE SEQUENCE</scope>
    <source>
        <strain evidence="2">ChiHecec3B27-6122</strain>
    </source>
</reference>
<dbReference type="PANTHER" id="PTHR43777">
    <property type="entry name" value="MOLYBDENUM COFACTOR CYTIDYLYLTRANSFERASE"/>
    <property type="match status" value="1"/>
</dbReference>
<dbReference type="InterPro" id="IPR029044">
    <property type="entry name" value="Nucleotide-diphossugar_trans"/>
</dbReference>